<keyword evidence="1" id="KW-0472">Membrane</keyword>
<dbReference type="InterPro" id="IPR003407">
    <property type="entry name" value="Merozoite_Agen"/>
</dbReference>
<dbReference type="AlphaFoldDB" id="Q9N6H4"/>
<organism evidence="3">
    <name type="scientific">Theileria annulata</name>
    <dbReference type="NCBI Taxonomy" id="5874"/>
    <lineage>
        <taxon>Eukaryota</taxon>
        <taxon>Sar</taxon>
        <taxon>Alveolata</taxon>
        <taxon>Apicomplexa</taxon>
        <taxon>Aconoidasida</taxon>
        <taxon>Piroplasmida</taxon>
        <taxon>Theileriidae</taxon>
        <taxon>Theileria</taxon>
    </lineage>
</organism>
<keyword evidence="3" id="KW-0477">Merozoite</keyword>
<evidence type="ECO:0000313" key="3">
    <source>
        <dbReference type="EMBL" id="AAF69461.1"/>
    </source>
</evidence>
<keyword evidence="1" id="KW-1133">Transmembrane helix</keyword>
<accession>Q9N6H4</accession>
<evidence type="ECO:0000256" key="1">
    <source>
        <dbReference type="SAM" id="Phobius"/>
    </source>
</evidence>
<keyword evidence="2" id="KW-0732">Signal</keyword>
<reference evidence="3" key="1">
    <citation type="journal article" date="2000" name="Mol. Biochem. Parasitol.">
        <title>Generation of a mosaic pattern of diversity in the major merozoite-piroplasm surface antigen of Theileria annulata.</title>
        <authorList>
            <person name="Gubbels M.J."/>
            <person name="Katzer F."/>
            <person name="Hide G."/>
            <person name="Jongejan F."/>
            <person name="Shiels B.R."/>
        </authorList>
    </citation>
    <scope>NUCLEOTIDE SEQUENCE</scope>
</reference>
<evidence type="ECO:0000256" key="2">
    <source>
        <dbReference type="SAM" id="SignalP"/>
    </source>
</evidence>
<dbReference type="EMBL" id="AF214904">
    <property type="protein sequence ID" value="AAF69461.1"/>
    <property type="molecule type" value="Genomic_DNA"/>
</dbReference>
<feature type="signal peptide" evidence="2">
    <location>
        <begin position="1"/>
        <end position="22"/>
    </location>
</feature>
<sequence>MLSRTTLKFLYLSFFVISSVNAANEDEKKKEEKKDVVLDVTLTSCENVTFKNVDPNTTELTVKDGFRFKTLKVGDKTLFNVDTSKHTPVQAFKLKHESDEWFRLNLHAAQPKMFKKKGDKEYSEVKFETYYDEVLFKGKSAKELDVSKFEDPALFTSANFGTGKKYTFKKDFKPSKVLFEKKEVGKPNNAKYLDVVVFVGSDSKKVVRLDYFYTGDSRLKETYFELKDDKWVQMSQADANKALTAMDSAWPSDYKPVVDKFSPLAVFASVLIVFSSVLYFLYNPCS</sequence>
<feature type="transmembrane region" description="Helical" evidence="1">
    <location>
        <begin position="261"/>
        <end position="282"/>
    </location>
</feature>
<protein>
    <submittedName>
        <fullName evidence="3">Merozoite-piroplasm surface antigen Tams1</fullName>
    </submittedName>
</protein>
<dbReference type="Pfam" id="PF02488">
    <property type="entry name" value="EMA"/>
    <property type="match status" value="1"/>
</dbReference>
<name>Q9N6H4_THEAN</name>
<feature type="chain" id="PRO_5010148540" evidence="2">
    <location>
        <begin position="23"/>
        <end position="286"/>
    </location>
</feature>
<dbReference type="EMBL" id="AF214901">
    <property type="protein sequence ID" value="AAF69458.1"/>
    <property type="molecule type" value="Genomic_DNA"/>
</dbReference>
<proteinExistence type="predicted"/>
<keyword evidence="1" id="KW-0812">Transmembrane</keyword>